<dbReference type="KEGG" id="axy:AXYL_02605"/>
<dbReference type="STRING" id="762376.AXYL_02605"/>
<dbReference type="InterPro" id="IPR043146">
    <property type="entry name" value="Penicillin_amidase_N_B-knob"/>
</dbReference>
<reference evidence="6 7" key="1">
    <citation type="journal article" date="2011" name="J. Bacteriol.">
        <title>Complete genome sequence of the haloaromatic acid-degrading bacterium Achromobacter xylosoxidans A8.</title>
        <authorList>
            <person name="Strnad H."/>
            <person name="Ridl J."/>
            <person name="Paces J."/>
            <person name="Kolar M."/>
            <person name="Vlcek C."/>
            <person name="Paces V."/>
        </authorList>
    </citation>
    <scope>NUCLEOTIDE SEQUENCE [LARGE SCALE GENOMIC DNA]</scope>
    <source>
        <strain evidence="6 7">A8</strain>
    </source>
</reference>
<comment type="similarity">
    <text evidence="1">Belongs to the peptidase S45 family.</text>
</comment>
<dbReference type="Pfam" id="PF01804">
    <property type="entry name" value="Penicil_amidase"/>
    <property type="match status" value="1"/>
</dbReference>
<dbReference type="Gene3D" id="2.30.120.10">
    <property type="match status" value="1"/>
</dbReference>
<dbReference type="HOGENOM" id="CLU_017615_0_0_4"/>
<dbReference type="InterPro" id="IPR029055">
    <property type="entry name" value="Ntn_hydrolases_N"/>
</dbReference>
<feature type="signal peptide" evidence="5">
    <location>
        <begin position="1"/>
        <end position="35"/>
    </location>
</feature>
<dbReference type="OrthoDB" id="9760084at2"/>
<name>E3HPU1_ACHXA</name>
<dbReference type="GO" id="GO:0017000">
    <property type="term" value="P:antibiotic biosynthetic process"/>
    <property type="evidence" value="ECO:0007669"/>
    <property type="project" value="InterPro"/>
</dbReference>
<dbReference type="GO" id="GO:0016811">
    <property type="term" value="F:hydrolase activity, acting on carbon-nitrogen (but not peptide) bonds, in linear amides"/>
    <property type="evidence" value="ECO:0007669"/>
    <property type="project" value="InterPro"/>
</dbReference>
<keyword evidence="4" id="KW-0865">Zymogen</keyword>
<keyword evidence="3" id="KW-0378">Hydrolase</keyword>
<dbReference type="PANTHER" id="PTHR34218">
    <property type="entry name" value="PEPTIDASE S45 PENICILLIN AMIDASE"/>
    <property type="match status" value="1"/>
</dbReference>
<gene>
    <name evidence="6" type="ordered locus">AXYL_02605</name>
</gene>
<dbReference type="Proteomes" id="UP000006876">
    <property type="component" value="Chromosome"/>
</dbReference>
<evidence type="ECO:0000313" key="7">
    <source>
        <dbReference type="Proteomes" id="UP000006876"/>
    </source>
</evidence>
<organism evidence="6 7">
    <name type="scientific">Achromobacter xylosoxidans (strain A8)</name>
    <dbReference type="NCBI Taxonomy" id="762376"/>
    <lineage>
        <taxon>Bacteria</taxon>
        <taxon>Pseudomonadati</taxon>
        <taxon>Pseudomonadota</taxon>
        <taxon>Betaproteobacteria</taxon>
        <taxon>Burkholderiales</taxon>
        <taxon>Alcaligenaceae</taxon>
        <taxon>Achromobacter</taxon>
    </lineage>
</organism>
<evidence type="ECO:0000256" key="1">
    <source>
        <dbReference type="ARBA" id="ARBA00006586"/>
    </source>
</evidence>
<keyword evidence="2 5" id="KW-0732">Signal</keyword>
<evidence type="ECO:0000256" key="4">
    <source>
        <dbReference type="ARBA" id="ARBA00023145"/>
    </source>
</evidence>
<dbReference type="InterPro" id="IPR043147">
    <property type="entry name" value="Penicillin_amidase_A-knob"/>
</dbReference>
<dbReference type="SUPFAM" id="SSF56235">
    <property type="entry name" value="N-terminal nucleophile aminohydrolases (Ntn hydrolases)"/>
    <property type="match status" value="1"/>
</dbReference>
<evidence type="ECO:0000256" key="5">
    <source>
        <dbReference type="SAM" id="SignalP"/>
    </source>
</evidence>
<dbReference type="RefSeq" id="WP_013393245.1">
    <property type="nucleotide sequence ID" value="NC_014640.1"/>
</dbReference>
<dbReference type="InterPro" id="IPR023343">
    <property type="entry name" value="Penicillin_amidase_dom1"/>
</dbReference>
<dbReference type="AlphaFoldDB" id="E3HPU1"/>
<evidence type="ECO:0000256" key="2">
    <source>
        <dbReference type="ARBA" id="ARBA00022729"/>
    </source>
</evidence>
<sequence>MVFVCRLWVGRSATAARAWVLILCAALWLTQGAHAETHGPAVRLGTEGVEIRRTADGIPHVRAGSWQELGVGVGYAQAQDALCTLAEAFVTYEGRRAWFFGADERPARDSTFGRPKNIDLDFFFRAYADAEVVTRYRAQHPPELNELVEGFAAGYNRYLSEARAGQASAVGRSCLNQPWVRDIAADDVHRRMYAAQIAAGYAKFITEMANSTPAAAASAARAGEEGAAALRGRFVQRIGAQPGIGSNVLAFGSEATGGDGAVLFGNPHWYWGGPDRFYQMHLTIPGKVDVAGVAFLGLPMVMIGFNGQVAWSHTVSEARRFGLFDLTLDPADPTRYRVDGKTEAMTAREVAVEVRAEDGSARRLTRTFYRTRFGPVVDLGGLDAALGWGSTHALAIRDVNADNFRIFRNFFYWNQAKSLDDFIDIQRREAAVPWVNTVAIGRGDQGVDGRVWYADVGAVPNVPDELRQACATPLAAGFASVDPLTPVLDGSRSDCDWRLDPAAAQAGAMPVAAMPWLLRKDYVANMNDSYWLSNSRQPLEGYPALLGGERRPLGLRGRLGHRIALDLIQAQPGSAETLSMRLMRDVLTPRAYSAELFKDEVLAQACVRPEVELDADALAAAGAGGRRQGTLAPRTVDVGRACDILRGWQNKADGNDRGALLWEAFWARLEQIPAEKLYGVAFSSDAPLDTPGRLRAGQVAAAKALAATVLEFGDKGWPLDGALGTRRYVASGGRHYPIYGGCHSAGYFTVACNEDRSDRIGLDTLGNSYLQVVRFSPSGVQAHTLLAHGQDENAVADGQGSGPVVRYARKAWLHFPFQDKDIERDPALDRLRLFP</sequence>
<dbReference type="PATRIC" id="fig|762376.5.peg.2608"/>
<dbReference type="PANTHER" id="PTHR34218:SF3">
    <property type="entry name" value="ACYL-HOMOSERINE LACTONE ACYLASE PVDQ"/>
    <property type="match status" value="1"/>
</dbReference>
<dbReference type="MEROPS" id="S45.003"/>
<accession>E3HPU1</accession>
<proteinExistence type="inferred from homology"/>
<dbReference type="Gene3D" id="3.60.20.10">
    <property type="entry name" value="Glutamine Phosphoribosylpyrophosphate, subunit 1, domain 1"/>
    <property type="match status" value="1"/>
</dbReference>
<dbReference type="eggNOG" id="COG2366">
    <property type="taxonomic scope" value="Bacteria"/>
</dbReference>
<evidence type="ECO:0000313" key="6">
    <source>
        <dbReference type="EMBL" id="ADP15925.1"/>
    </source>
</evidence>
<evidence type="ECO:0000256" key="3">
    <source>
        <dbReference type="ARBA" id="ARBA00022801"/>
    </source>
</evidence>
<dbReference type="EMBL" id="CP002287">
    <property type="protein sequence ID" value="ADP15925.1"/>
    <property type="molecule type" value="Genomic_DNA"/>
</dbReference>
<dbReference type="Gene3D" id="1.10.1400.10">
    <property type="match status" value="1"/>
</dbReference>
<protein>
    <submittedName>
        <fullName evidence="6">Penicillin amidase family protein 1</fullName>
    </submittedName>
</protein>
<feature type="chain" id="PRO_5003170474" evidence="5">
    <location>
        <begin position="36"/>
        <end position="835"/>
    </location>
</feature>
<dbReference type="Gene3D" id="1.10.439.10">
    <property type="entry name" value="Penicillin Amidohydrolase, domain 1"/>
    <property type="match status" value="1"/>
</dbReference>
<dbReference type="InterPro" id="IPR002692">
    <property type="entry name" value="S45"/>
</dbReference>